<feature type="domain" description="Histidine kinase" evidence="15">
    <location>
        <begin position="157"/>
        <end position="377"/>
    </location>
</feature>
<dbReference type="EC" id="2.7.13.3" evidence="3"/>
<keyword evidence="5 16" id="KW-0808">Transferase</keyword>
<dbReference type="InterPro" id="IPR038318">
    <property type="entry name" value="KdpD_sf"/>
</dbReference>
<evidence type="ECO:0000256" key="13">
    <source>
        <dbReference type="SAM" id="Coils"/>
    </source>
</evidence>
<dbReference type="Gene3D" id="1.20.120.620">
    <property type="entry name" value="Backbone structure of the membrane domain of e. Coli histidine kinase receptor kdpd"/>
    <property type="match status" value="1"/>
</dbReference>
<dbReference type="GO" id="GO:0005524">
    <property type="term" value="F:ATP binding"/>
    <property type="evidence" value="ECO:0007669"/>
    <property type="project" value="UniProtKB-KW"/>
</dbReference>
<protein>
    <recommendedName>
        <fullName evidence="3">histidine kinase</fullName>
        <ecNumber evidence="3">2.7.13.3</ecNumber>
    </recommendedName>
</protein>
<evidence type="ECO:0000256" key="5">
    <source>
        <dbReference type="ARBA" id="ARBA00022679"/>
    </source>
</evidence>
<dbReference type="InterPro" id="IPR004358">
    <property type="entry name" value="Sig_transdc_His_kin-like_C"/>
</dbReference>
<dbReference type="PANTHER" id="PTHR45569">
    <property type="entry name" value="SENSOR PROTEIN KDPD"/>
    <property type="match status" value="1"/>
</dbReference>
<evidence type="ECO:0000256" key="2">
    <source>
        <dbReference type="ARBA" id="ARBA00004141"/>
    </source>
</evidence>
<dbReference type="GO" id="GO:0000155">
    <property type="term" value="F:phosphorelay sensor kinase activity"/>
    <property type="evidence" value="ECO:0007669"/>
    <property type="project" value="InterPro"/>
</dbReference>
<reference evidence="16 17" key="1">
    <citation type="submission" date="2013-12" db="EMBL/GenBank/DDBJ databases">
        <authorList>
            <person name="Stott M."/>
        </authorList>
    </citation>
    <scope>NUCLEOTIDE SEQUENCE [LARGE SCALE GENOMIC DNA]</scope>
    <source>
        <strain evidence="16 17">K22</strain>
    </source>
</reference>
<evidence type="ECO:0000256" key="9">
    <source>
        <dbReference type="ARBA" id="ARBA00022840"/>
    </source>
</evidence>
<dbReference type="CDD" id="cd00082">
    <property type="entry name" value="HisKA"/>
    <property type="match status" value="1"/>
</dbReference>
<dbReference type="InterPro" id="IPR003594">
    <property type="entry name" value="HATPase_dom"/>
</dbReference>
<dbReference type="Proteomes" id="UP000031518">
    <property type="component" value="Unassembled WGS sequence"/>
</dbReference>
<evidence type="ECO:0000313" key="16">
    <source>
        <dbReference type="EMBL" id="CDM65462.1"/>
    </source>
</evidence>
<dbReference type="SMART" id="SM00387">
    <property type="entry name" value="HATPase_c"/>
    <property type="match status" value="1"/>
</dbReference>
<evidence type="ECO:0000256" key="1">
    <source>
        <dbReference type="ARBA" id="ARBA00000085"/>
    </source>
</evidence>
<keyword evidence="8 16" id="KW-0418">Kinase</keyword>
<evidence type="ECO:0000313" key="17">
    <source>
        <dbReference type="Proteomes" id="UP000031518"/>
    </source>
</evidence>
<dbReference type="InterPro" id="IPR005467">
    <property type="entry name" value="His_kinase_dom"/>
</dbReference>
<dbReference type="PANTHER" id="PTHR45569:SF1">
    <property type="entry name" value="SENSOR PROTEIN KDPD"/>
    <property type="match status" value="1"/>
</dbReference>
<dbReference type="Pfam" id="PF00512">
    <property type="entry name" value="HisKA"/>
    <property type="match status" value="1"/>
</dbReference>
<dbReference type="SUPFAM" id="SSF47384">
    <property type="entry name" value="Homodimeric domain of signal transducing histidine kinase"/>
    <property type="match status" value="1"/>
</dbReference>
<evidence type="ECO:0000256" key="10">
    <source>
        <dbReference type="ARBA" id="ARBA00022989"/>
    </source>
</evidence>
<keyword evidence="7" id="KW-0547">Nucleotide-binding</keyword>
<reference evidence="16 17" key="2">
    <citation type="submission" date="2015-01" db="EMBL/GenBank/DDBJ databases">
        <title>Complete genome sequence of Pyrinomonas methylaliphatogenes type strain K22T.</title>
        <authorList>
            <person name="Lee K.C.Y."/>
            <person name="Power J.F."/>
            <person name="Dunfield P.F."/>
            <person name="Morgan X.C."/>
            <person name="Huttenhower C."/>
            <person name="Stott M.B."/>
        </authorList>
    </citation>
    <scope>NUCLEOTIDE SEQUENCE [LARGE SCALE GENOMIC DNA]</scope>
    <source>
        <strain evidence="16 17">K22</strain>
    </source>
</reference>
<organism evidence="16 17">
    <name type="scientific">Pyrinomonas methylaliphatogenes</name>
    <dbReference type="NCBI Taxonomy" id="454194"/>
    <lineage>
        <taxon>Bacteria</taxon>
        <taxon>Pseudomonadati</taxon>
        <taxon>Acidobacteriota</taxon>
        <taxon>Blastocatellia</taxon>
        <taxon>Blastocatellales</taxon>
        <taxon>Pyrinomonadaceae</taxon>
        <taxon>Pyrinomonas</taxon>
    </lineage>
</organism>
<evidence type="ECO:0000256" key="14">
    <source>
        <dbReference type="SAM" id="Phobius"/>
    </source>
</evidence>
<dbReference type="RefSeq" id="WP_157770738.1">
    <property type="nucleotide sequence ID" value="NZ_CBXV010000005.1"/>
</dbReference>
<dbReference type="PROSITE" id="PS50109">
    <property type="entry name" value="HIS_KIN"/>
    <property type="match status" value="1"/>
</dbReference>
<evidence type="ECO:0000256" key="3">
    <source>
        <dbReference type="ARBA" id="ARBA00012438"/>
    </source>
</evidence>
<comment type="subcellular location">
    <subcellularLocation>
        <location evidence="2">Membrane</location>
        <topology evidence="2">Multi-pass membrane protein</topology>
    </subcellularLocation>
</comment>
<feature type="transmembrane region" description="Helical" evidence="14">
    <location>
        <begin position="12"/>
        <end position="31"/>
    </location>
</feature>
<dbReference type="PRINTS" id="PR00344">
    <property type="entry name" value="BCTRLSENSOR"/>
</dbReference>
<evidence type="ECO:0000259" key="15">
    <source>
        <dbReference type="PROSITE" id="PS50109"/>
    </source>
</evidence>
<sequence length="380" mass="42100">MRRVFATFKKTLRYLQAALSVMAVTAMLVLFRVQINATTVALTMTLAILFIATFMGSGPAFFASVLAMLCFNYFFLPPVGTLTIADPQNWIALFVFFIVSLTAGQLSAHARRRTEEAEAGRREVERLYRELQEAFERASQAEALRRSEKLKSALLDAVTHDIRTPLTSIKASVTTLLEGCAGKISAFDGKMEREMLLVIDEECDRLNRYTEKLLELARIEAGELRLHRRWEAVDELIDAALKRAEPLVGERKVEVILPEELPVILVDSHAVSEAIYSLLDNAAKYSPRGSTIRIEARCVGEDVEIAVEDEGNGIPIELRERVFDKFFRADDGAGEKGVGMGLAIARGIVEAHGGRIWIEDPKVGQGTRIAFTLPIGDDGA</sequence>
<keyword evidence="13" id="KW-0175">Coiled coil</keyword>
<name>A0A0B6WXK6_9BACT</name>
<dbReference type="GO" id="GO:0005886">
    <property type="term" value="C:plasma membrane"/>
    <property type="evidence" value="ECO:0007669"/>
    <property type="project" value="TreeGrafter"/>
</dbReference>
<dbReference type="Pfam" id="PF02518">
    <property type="entry name" value="HATPase_c"/>
    <property type="match status" value="1"/>
</dbReference>
<evidence type="ECO:0000256" key="12">
    <source>
        <dbReference type="ARBA" id="ARBA00023136"/>
    </source>
</evidence>
<keyword evidence="11" id="KW-0902">Two-component regulatory system</keyword>
<dbReference type="CDD" id="cd00075">
    <property type="entry name" value="HATPase"/>
    <property type="match status" value="1"/>
</dbReference>
<dbReference type="InterPro" id="IPR052023">
    <property type="entry name" value="Histidine_kinase_KdpD"/>
</dbReference>
<dbReference type="SMART" id="SM00388">
    <property type="entry name" value="HisKA"/>
    <property type="match status" value="1"/>
</dbReference>
<keyword evidence="10 14" id="KW-1133">Transmembrane helix</keyword>
<dbReference type="Gene3D" id="1.10.287.130">
    <property type="match status" value="1"/>
</dbReference>
<dbReference type="FunFam" id="3.30.565.10:FF:000006">
    <property type="entry name" value="Sensor histidine kinase WalK"/>
    <property type="match status" value="1"/>
</dbReference>
<keyword evidence="12 14" id="KW-0472">Membrane</keyword>
<keyword evidence="9" id="KW-0067">ATP-binding</keyword>
<accession>A0A0B6WXK6</accession>
<dbReference type="InterPro" id="IPR003661">
    <property type="entry name" value="HisK_dim/P_dom"/>
</dbReference>
<feature type="coiled-coil region" evidence="13">
    <location>
        <begin position="114"/>
        <end position="144"/>
    </location>
</feature>
<dbReference type="SUPFAM" id="SSF55874">
    <property type="entry name" value="ATPase domain of HSP90 chaperone/DNA topoisomerase II/histidine kinase"/>
    <property type="match status" value="1"/>
</dbReference>
<dbReference type="AlphaFoldDB" id="A0A0B6WXK6"/>
<keyword evidence="6 14" id="KW-0812">Transmembrane</keyword>
<gene>
    <name evidence="16" type="ORF">PYK22_01463</name>
</gene>
<dbReference type="OrthoDB" id="9813151at2"/>
<feature type="transmembrane region" description="Helical" evidence="14">
    <location>
        <begin position="90"/>
        <end position="108"/>
    </location>
</feature>
<evidence type="ECO:0000256" key="4">
    <source>
        <dbReference type="ARBA" id="ARBA00022553"/>
    </source>
</evidence>
<proteinExistence type="predicted"/>
<keyword evidence="4" id="KW-0597">Phosphoprotein</keyword>
<dbReference type="Gene3D" id="3.30.565.10">
    <property type="entry name" value="Histidine kinase-like ATPase, C-terminal domain"/>
    <property type="match status" value="1"/>
</dbReference>
<evidence type="ECO:0000256" key="11">
    <source>
        <dbReference type="ARBA" id="ARBA00023012"/>
    </source>
</evidence>
<dbReference type="STRING" id="454194.PYK22_01463"/>
<dbReference type="InterPro" id="IPR036890">
    <property type="entry name" value="HATPase_C_sf"/>
</dbReference>
<comment type="catalytic activity">
    <reaction evidence="1">
        <text>ATP + protein L-histidine = ADP + protein N-phospho-L-histidine.</text>
        <dbReference type="EC" id="2.7.13.3"/>
    </reaction>
</comment>
<evidence type="ECO:0000256" key="7">
    <source>
        <dbReference type="ARBA" id="ARBA00022741"/>
    </source>
</evidence>
<dbReference type="InterPro" id="IPR036097">
    <property type="entry name" value="HisK_dim/P_sf"/>
</dbReference>
<dbReference type="Pfam" id="PF13493">
    <property type="entry name" value="DUF4118"/>
    <property type="match status" value="1"/>
</dbReference>
<evidence type="ECO:0000256" key="6">
    <source>
        <dbReference type="ARBA" id="ARBA00022692"/>
    </source>
</evidence>
<dbReference type="EMBL" id="CBXV010000005">
    <property type="protein sequence ID" value="CDM65462.1"/>
    <property type="molecule type" value="Genomic_DNA"/>
</dbReference>
<evidence type="ECO:0000256" key="8">
    <source>
        <dbReference type="ARBA" id="ARBA00022777"/>
    </source>
</evidence>
<feature type="transmembrane region" description="Helical" evidence="14">
    <location>
        <begin position="61"/>
        <end position="84"/>
    </location>
</feature>
<keyword evidence="17" id="KW-1185">Reference proteome</keyword>
<dbReference type="InterPro" id="IPR025201">
    <property type="entry name" value="KdpD_TM"/>
</dbReference>